<keyword evidence="8" id="KW-0418">Kinase</keyword>
<dbReference type="PANTHER" id="PTHR23117:SF8">
    <property type="entry name" value="RIBOSE 1,5-BISPHOSPHATE PHOSPHOKINASE PHNN"/>
    <property type="match status" value="1"/>
</dbReference>
<evidence type="ECO:0000313" key="9">
    <source>
        <dbReference type="Proteomes" id="UP000094622"/>
    </source>
</evidence>
<dbReference type="AlphaFoldDB" id="A0A1E3H2P2"/>
<keyword evidence="9" id="KW-1185">Reference proteome</keyword>
<sequence length="200" mass="21146">MRPDDGAPSGPKPGTMIVVVGPSGAGKDTLIDAAAIRFRDCADIGFVRRVITRAPDAGGEAHDCMTEPEFSRCATAGRFAVWWSAHGLSYGIPAATRAEIGRGRTLVANGSRSALGQFRRAYPRVAVVLVTATPEELARRLAGRGRETEADIRARLTRSIPAESLGSDVHVVDNSGALEPACVRFAEILREISGIRGIPG</sequence>
<comment type="pathway">
    <text evidence="2 6">Metabolic intermediate biosynthesis; 5-phospho-alpha-D-ribose 1-diphosphate biosynthesis; 5-phospho-alpha-D-ribose 1-diphosphate from D-ribose 5-phosphate (route II): step 3/3.</text>
</comment>
<evidence type="ECO:0000313" key="8">
    <source>
        <dbReference type="EMBL" id="ODN70593.1"/>
    </source>
</evidence>
<dbReference type="SUPFAM" id="SSF52540">
    <property type="entry name" value="P-loop containing nucleoside triphosphate hydrolases"/>
    <property type="match status" value="1"/>
</dbReference>
<dbReference type="GO" id="GO:0019634">
    <property type="term" value="P:organic phosphonate metabolic process"/>
    <property type="evidence" value="ECO:0007669"/>
    <property type="project" value="UniProtKB-UniRule"/>
</dbReference>
<keyword evidence="4 6" id="KW-0547">Nucleotide-binding</keyword>
<dbReference type="InterPro" id="IPR012699">
    <property type="entry name" value="PhnN"/>
</dbReference>
<dbReference type="InterPro" id="IPR027417">
    <property type="entry name" value="P-loop_NTPase"/>
</dbReference>
<dbReference type="GO" id="GO:0006015">
    <property type="term" value="P:5-phosphoribose 1-diphosphate biosynthetic process"/>
    <property type="evidence" value="ECO:0007669"/>
    <property type="project" value="UniProtKB-UniRule"/>
</dbReference>
<dbReference type="NCBIfam" id="TIGR02322">
    <property type="entry name" value="phosphon_PhnN"/>
    <property type="match status" value="1"/>
</dbReference>
<keyword evidence="3 6" id="KW-0808">Transferase</keyword>
<feature type="domain" description="Guanylate kinase/L-type calcium channel beta subunit" evidence="7">
    <location>
        <begin position="13"/>
        <end position="193"/>
    </location>
</feature>
<keyword evidence="5 6" id="KW-0067">ATP-binding</keyword>
<dbReference type="PATRIC" id="fig|1439726.3.peg.2199"/>
<evidence type="ECO:0000256" key="3">
    <source>
        <dbReference type="ARBA" id="ARBA00022679"/>
    </source>
</evidence>
<evidence type="ECO:0000256" key="1">
    <source>
        <dbReference type="ARBA" id="ARBA00000373"/>
    </source>
</evidence>
<dbReference type="GO" id="GO:0033863">
    <property type="term" value="F:ribose 1,5-bisphosphate phosphokinase activity"/>
    <property type="evidence" value="ECO:0007669"/>
    <property type="project" value="UniProtKB-UniRule"/>
</dbReference>
<comment type="catalytic activity">
    <reaction evidence="1 6">
        <text>alpha-D-ribose 1,5-bisphosphate + ATP = 5-phospho-alpha-D-ribose 1-diphosphate + ADP</text>
        <dbReference type="Rhea" id="RHEA:20109"/>
        <dbReference type="ChEBI" id="CHEBI:30616"/>
        <dbReference type="ChEBI" id="CHEBI:58017"/>
        <dbReference type="ChEBI" id="CHEBI:68688"/>
        <dbReference type="ChEBI" id="CHEBI:456216"/>
        <dbReference type="EC" id="2.7.4.23"/>
    </reaction>
</comment>
<dbReference type="SMART" id="SM00072">
    <property type="entry name" value="GuKc"/>
    <property type="match status" value="1"/>
</dbReference>
<comment type="similarity">
    <text evidence="6">Belongs to the ribose 1,5-bisphosphokinase family.</text>
</comment>
<evidence type="ECO:0000259" key="7">
    <source>
        <dbReference type="SMART" id="SM00072"/>
    </source>
</evidence>
<comment type="caution">
    <text evidence="8">The sequence shown here is derived from an EMBL/GenBank/DDBJ whole genome shotgun (WGS) entry which is preliminary data.</text>
</comment>
<dbReference type="Pfam" id="PF00625">
    <property type="entry name" value="Guanylate_kin"/>
    <property type="match status" value="1"/>
</dbReference>
<dbReference type="Proteomes" id="UP000094622">
    <property type="component" value="Unassembled WGS sequence"/>
</dbReference>
<dbReference type="PANTHER" id="PTHR23117">
    <property type="entry name" value="GUANYLATE KINASE-RELATED"/>
    <property type="match status" value="1"/>
</dbReference>
<feature type="binding site" evidence="6">
    <location>
        <begin position="21"/>
        <end position="28"/>
    </location>
    <ligand>
        <name>ATP</name>
        <dbReference type="ChEBI" id="CHEBI:30616"/>
    </ligand>
</feature>
<evidence type="ECO:0000256" key="6">
    <source>
        <dbReference type="HAMAP-Rule" id="MF_00836"/>
    </source>
</evidence>
<proteinExistence type="inferred from homology"/>
<accession>A0A1E3H2P2</accession>
<comment type="function">
    <text evidence="6">Catalyzes the phosphorylation of ribose 1,5-bisphosphate to 5-phospho-D-ribosyl alpha-1-diphosphate (PRPP).</text>
</comment>
<organism evidence="8 9">
    <name type="scientific">Methylobrevis pamukkalensis</name>
    <dbReference type="NCBI Taxonomy" id="1439726"/>
    <lineage>
        <taxon>Bacteria</taxon>
        <taxon>Pseudomonadati</taxon>
        <taxon>Pseudomonadota</taxon>
        <taxon>Alphaproteobacteria</taxon>
        <taxon>Hyphomicrobiales</taxon>
        <taxon>Pleomorphomonadaceae</taxon>
        <taxon>Methylobrevis</taxon>
    </lineage>
</organism>
<dbReference type="UniPathway" id="UPA00087">
    <property type="reaction ID" value="UER00175"/>
</dbReference>
<dbReference type="InterPro" id="IPR008145">
    <property type="entry name" value="GK/Ca_channel_bsu"/>
</dbReference>
<dbReference type="EC" id="2.7.4.23" evidence="6"/>
<dbReference type="EMBL" id="MCRJ01000045">
    <property type="protein sequence ID" value="ODN70593.1"/>
    <property type="molecule type" value="Genomic_DNA"/>
</dbReference>
<evidence type="ECO:0000256" key="4">
    <source>
        <dbReference type="ARBA" id="ARBA00022741"/>
    </source>
</evidence>
<reference evidence="8 9" key="1">
    <citation type="submission" date="2016-07" db="EMBL/GenBank/DDBJ databases">
        <title>Draft Genome Sequence of Methylobrevis pamukkalensis PK2.</title>
        <authorList>
            <person name="Vasilenko O.V."/>
            <person name="Doronina N.V."/>
            <person name="Shmareva M.N."/>
            <person name="Tarlachkov S.V."/>
            <person name="Mustakhimov I."/>
            <person name="Trotsenko Y.A."/>
        </authorList>
    </citation>
    <scope>NUCLEOTIDE SEQUENCE [LARGE SCALE GENOMIC DNA]</scope>
    <source>
        <strain evidence="8 9">PK2</strain>
    </source>
</reference>
<evidence type="ECO:0000256" key="5">
    <source>
        <dbReference type="ARBA" id="ARBA00022840"/>
    </source>
</evidence>
<dbReference type="Gene3D" id="3.40.50.300">
    <property type="entry name" value="P-loop containing nucleotide triphosphate hydrolases"/>
    <property type="match status" value="1"/>
</dbReference>
<evidence type="ECO:0000256" key="2">
    <source>
        <dbReference type="ARBA" id="ARBA00005069"/>
    </source>
</evidence>
<name>A0A1E3H2P2_9HYPH</name>
<gene>
    <name evidence="8" type="primary">phnN_2</name>
    <name evidence="6" type="synonym">phnN</name>
    <name evidence="8" type="ORF">A6302_02081</name>
</gene>
<protein>
    <recommendedName>
        <fullName evidence="6">Ribose 1,5-bisphosphate phosphokinase PhnN</fullName>
        <ecNumber evidence="6">2.7.4.23</ecNumber>
    </recommendedName>
    <alternativeName>
        <fullName evidence="6">Ribose 1,5-bisphosphokinase</fullName>
    </alternativeName>
</protein>
<dbReference type="HAMAP" id="MF_00836">
    <property type="entry name" value="PhnN"/>
    <property type="match status" value="1"/>
</dbReference>
<dbReference type="GO" id="GO:0005524">
    <property type="term" value="F:ATP binding"/>
    <property type="evidence" value="ECO:0007669"/>
    <property type="project" value="UniProtKB-KW"/>
</dbReference>
<dbReference type="GO" id="GO:0005829">
    <property type="term" value="C:cytosol"/>
    <property type="evidence" value="ECO:0007669"/>
    <property type="project" value="TreeGrafter"/>
</dbReference>